<dbReference type="InterPro" id="IPR051458">
    <property type="entry name" value="Cyt/Met_Dipeptidase"/>
</dbReference>
<name>A0A075HHN3_9ARCH</name>
<dbReference type="GO" id="GO:0008233">
    <property type="term" value="F:peptidase activity"/>
    <property type="evidence" value="ECO:0007669"/>
    <property type="project" value="UniProtKB-KW"/>
</dbReference>
<reference evidence="5" key="1">
    <citation type="journal article" date="2014" name="Genome Biol. Evol.">
        <title>Pangenome evidence for extensive interdomain horizontal transfer affecting lineage core and shell genes in uncultured planktonic thaumarchaeota and euryarchaeota.</title>
        <authorList>
            <person name="Deschamps P."/>
            <person name="Zivanovic Y."/>
            <person name="Moreira D."/>
            <person name="Rodriguez-Valera F."/>
            <person name="Lopez-Garcia P."/>
        </authorList>
    </citation>
    <scope>NUCLEOTIDE SEQUENCE</scope>
</reference>
<dbReference type="PANTHER" id="PTHR43270:SF8">
    <property type="entry name" value="DI- AND TRIPEPTIDASE DUG2-RELATED"/>
    <property type="match status" value="1"/>
</dbReference>
<dbReference type="AlphaFoldDB" id="A0A075HHN3"/>
<accession>A0A075HHN3</accession>
<dbReference type="SUPFAM" id="SSF53187">
    <property type="entry name" value="Zn-dependent exopeptidases"/>
    <property type="match status" value="1"/>
</dbReference>
<evidence type="ECO:0000256" key="3">
    <source>
        <dbReference type="ARBA" id="ARBA00022801"/>
    </source>
</evidence>
<evidence type="ECO:0000256" key="1">
    <source>
        <dbReference type="ARBA" id="ARBA00022670"/>
    </source>
</evidence>
<keyword evidence="3" id="KW-0378">Hydrolase</keyword>
<dbReference type="Pfam" id="PF07687">
    <property type="entry name" value="M20_dimer"/>
    <property type="match status" value="1"/>
</dbReference>
<dbReference type="NCBIfam" id="NF005034">
    <property type="entry name" value="PRK06446.1"/>
    <property type="match status" value="1"/>
</dbReference>
<dbReference type="Gene3D" id="3.30.70.360">
    <property type="match status" value="1"/>
</dbReference>
<evidence type="ECO:0000259" key="4">
    <source>
        <dbReference type="Pfam" id="PF07687"/>
    </source>
</evidence>
<dbReference type="EMBL" id="KF901029">
    <property type="protein sequence ID" value="AIF15454.1"/>
    <property type="molecule type" value="Genomic_DNA"/>
</dbReference>
<proteinExistence type="predicted"/>
<protein>
    <submittedName>
        <fullName evidence="5">Peptidase M20</fullName>
    </submittedName>
</protein>
<dbReference type="InterPro" id="IPR011650">
    <property type="entry name" value="Peptidase_M20_dimer"/>
</dbReference>
<evidence type="ECO:0000313" key="5">
    <source>
        <dbReference type="EMBL" id="AIF15454.1"/>
    </source>
</evidence>
<keyword evidence="1" id="KW-0645">Protease</keyword>
<sequence length="453" mass="50744">MKYKKTLKFIDKNFDHLLKDLQTLIHQPSISAKNEGIEECSNLVSKILKKSGIKSEILRLDNNAAPLVYGEVKSKINPDTTLLFYNHYDVQPIEPIELWTDPPFSGRIIGNKIFGRGASDDKGELITRIKAVESYLKTYGDVPCNIKFVIEGEEENGSENIERYLKKYKKKFSCDGVVWEFGYIDQKNRPIIGLGMKGLLYVELTVKESIRDVHSSFAVIIKNPAWKLVQALNTMRDKNGKILIKGWYDDITPLSKNDLKLIKNEPFDSKGFKKEYGVKNFVGNKNSFDAKKSLVSGVTCNIAGISSGYTGDGAKTVLPGVAKVKIDFRLVPNMDPSKLIKLLKKHLRDNGFNDISINVLNAESAARTNPNEKIVTTVCQSTKKIFGDYILNISNAGTGPMHAFTKILSVPCISVGASYIFCRMHSPNEFAKIDLLKKTTKNISLLIENFSRS</sequence>
<feature type="domain" description="Peptidase M20 dimerisation" evidence="4">
    <location>
        <begin position="195"/>
        <end position="350"/>
    </location>
</feature>
<dbReference type="PANTHER" id="PTHR43270">
    <property type="entry name" value="BETA-ALA-HIS DIPEPTIDASE"/>
    <property type="match status" value="1"/>
</dbReference>
<organism evidence="5">
    <name type="scientific">uncultured marine thaumarchaeote KM3_70_D07</name>
    <dbReference type="NCBI Taxonomy" id="1456252"/>
    <lineage>
        <taxon>Archaea</taxon>
        <taxon>Nitrososphaerota</taxon>
        <taxon>environmental samples</taxon>
    </lineage>
</organism>
<keyword evidence="2" id="KW-0479">Metal-binding</keyword>
<dbReference type="InterPro" id="IPR002933">
    <property type="entry name" value="Peptidase_M20"/>
</dbReference>
<dbReference type="Pfam" id="PF01546">
    <property type="entry name" value="Peptidase_M20"/>
    <property type="match status" value="1"/>
</dbReference>
<dbReference type="Gene3D" id="3.40.630.10">
    <property type="entry name" value="Zn peptidases"/>
    <property type="match status" value="1"/>
</dbReference>
<dbReference type="GO" id="GO:0046872">
    <property type="term" value="F:metal ion binding"/>
    <property type="evidence" value="ECO:0007669"/>
    <property type="project" value="UniProtKB-KW"/>
</dbReference>
<evidence type="ECO:0000256" key="2">
    <source>
        <dbReference type="ARBA" id="ARBA00022723"/>
    </source>
</evidence>
<dbReference type="GO" id="GO:0006508">
    <property type="term" value="P:proteolysis"/>
    <property type="evidence" value="ECO:0007669"/>
    <property type="project" value="UniProtKB-KW"/>
</dbReference>